<accession>Q2S873</accession>
<keyword evidence="3" id="KW-1185">Reference proteome</keyword>
<dbReference type="AlphaFoldDB" id="Q2S873"/>
<protein>
    <submittedName>
        <fullName evidence="2">Uncharacterized protein</fullName>
    </submittedName>
</protein>
<dbReference type="EMBL" id="CP000155">
    <property type="protein sequence ID" value="ABC33151.1"/>
    <property type="molecule type" value="Genomic_DNA"/>
</dbReference>
<evidence type="ECO:0000313" key="2">
    <source>
        <dbReference type="EMBL" id="ABC33151.1"/>
    </source>
</evidence>
<feature type="signal peptide" evidence="1">
    <location>
        <begin position="1"/>
        <end position="21"/>
    </location>
</feature>
<evidence type="ECO:0000313" key="3">
    <source>
        <dbReference type="Proteomes" id="UP000000238"/>
    </source>
</evidence>
<dbReference type="Proteomes" id="UP000000238">
    <property type="component" value="Chromosome"/>
</dbReference>
<sequence>MRKATVLGFLGAWLVVGMAQASVIGEAEEATWSPSQIHAEEIAARRRASEHEHRQERTSSEPDVWLEAYVQEMFQVEARTPRFVGAEPVIKPYWFTLLLSDVASVRWLFSHMGGNLWVIDHNGPVSFVPQPSTLTTGLRNKRKYC</sequence>
<feature type="chain" id="PRO_5004215157" evidence="1">
    <location>
        <begin position="22"/>
        <end position="145"/>
    </location>
</feature>
<name>Q2S873_HAHCH</name>
<reference evidence="2 3" key="1">
    <citation type="journal article" date="2005" name="Nucleic Acids Res.">
        <title>Genomic blueprint of Hahella chejuensis, a marine microbe producing an algicidal agent.</title>
        <authorList>
            <person name="Jeong H."/>
            <person name="Yim J.H."/>
            <person name="Lee C."/>
            <person name="Choi S.-H."/>
            <person name="Park Y.K."/>
            <person name="Yoon S.H."/>
            <person name="Hur C.-G."/>
            <person name="Kang H.-Y."/>
            <person name="Kim D."/>
            <person name="Lee H.H."/>
            <person name="Park K.H."/>
            <person name="Park S.-H."/>
            <person name="Park H.-S."/>
            <person name="Lee H.K."/>
            <person name="Oh T.K."/>
            <person name="Kim J.F."/>
        </authorList>
    </citation>
    <scope>NUCLEOTIDE SEQUENCE [LARGE SCALE GENOMIC DNA]</scope>
    <source>
        <strain evidence="2 3">KCTC 2396</strain>
    </source>
</reference>
<proteinExistence type="predicted"/>
<dbReference type="OrthoDB" id="9929909at2"/>
<dbReference type="HOGENOM" id="CLU_1784156_0_0_6"/>
<organism evidence="2 3">
    <name type="scientific">Hahella chejuensis (strain KCTC 2396)</name>
    <dbReference type="NCBI Taxonomy" id="349521"/>
    <lineage>
        <taxon>Bacteria</taxon>
        <taxon>Pseudomonadati</taxon>
        <taxon>Pseudomonadota</taxon>
        <taxon>Gammaproteobacteria</taxon>
        <taxon>Oceanospirillales</taxon>
        <taxon>Hahellaceae</taxon>
        <taxon>Hahella</taxon>
    </lineage>
</organism>
<gene>
    <name evidence="2" type="ordered locus">HCH_06510</name>
</gene>
<dbReference type="RefSeq" id="WP_011400203.1">
    <property type="nucleotide sequence ID" value="NC_007645.1"/>
</dbReference>
<dbReference type="STRING" id="349521.HCH_06510"/>
<evidence type="ECO:0000256" key="1">
    <source>
        <dbReference type="SAM" id="SignalP"/>
    </source>
</evidence>
<keyword evidence="1" id="KW-0732">Signal</keyword>
<dbReference type="KEGG" id="hch:HCH_06510"/>